<evidence type="ECO:0000313" key="3">
    <source>
        <dbReference type="EMBL" id="MBP2366374.1"/>
    </source>
</evidence>
<dbReference type="EMBL" id="JAGINU010000001">
    <property type="protein sequence ID" value="MBP2366374.1"/>
    <property type="molecule type" value="Genomic_DNA"/>
</dbReference>
<name>A0ABS4VR20_9PSEU</name>
<reference evidence="3 4" key="1">
    <citation type="submission" date="2021-03" db="EMBL/GenBank/DDBJ databases">
        <title>Sequencing the genomes of 1000 actinobacteria strains.</title>
        <authorList>
            <person name="Klenk H.-P."/>
        </authorList>
    </citation>
    <scope>NUCLEOTIDE SEQUENCE [LARGE SCALE GENOMIC DNA]</scope>
    <source>
        <strain evidence="3 4">DSM 45256</strain>
    </source>
</reference>
<evidence type="ECO:0008006" key="5">
    <source>
        <dbReference type="Google" id="ProtNLM"/>
    </source>
</evidence>
<gene>
    <name evidence="3" type="ORF">JOF36_002070</name>
</gene>
<accession>A0ABS4VR20</accession>
<proteinExistence type="predicted"/>
<feature type="region of interest" description="Disordered" evidence="1">
    <location>
        <begin position="59"/>
        <end position="78"/>
    </location>
</feature>
<evidence type="ECO:0000256" key="1">
    <source>
        <dbReference type="SAM" id="MobiDB-lite"/>
    </source>
</evidence>
<dbReference type="Proteomes" id="UP001519295">
    <property type="component" value="Unassembled WGS sequence"/>
</dbReference>
<dbReference type="RefSeq" id="WP_210026420.1">
    <property type="nucleotide sequence ID" value="NZ_JAGINU010000001.1"/>
</dbReference>
<feature type="transmembrane region" description="Helical" evidence="2">
    <location>
        <begin position="6"/>
        <end position="25"/>
    </location>
</feature>
<keyword evidence="2" id="KW-0812">Transmembrane</keyword>
<keyword evidence="2" id="KW-0472">Membrane</keyword>
<evidence type="ECO:0000313" key="4">
    <source>
        <dbReference type="Proteomes" id="UP001519295"/>
    </source>
</evidence>
<keyword evidence="4" id="KW-1185">Reference proteome</keyword>
<protein>
    <recommendedName>
        <fullName evidence="5">DUF2510 domain-containing protein</fullName>
    </recommendedName>
</protein>
<keyword evidence="2" id="KW-1133">Transmembrane helix</keyword>
<sequence>MTVVETLLVFVVAPVVLYFAIWIVIAMRNRSGRPRYNAGDPWPYEPLFWIANPAGAAHPAAHASADGSDARGGTGGKW</sequence>
<evidence type="ECO:0000256" key="2">
    <source>
        <dbReference type="SAM" id="Phobius"/>
    </source>
</evidence>
<comment type="caution">
    <text evidence="3">The sequence shown here is derived from an EMBL/GenBank/DDBJ whole genome shotgun (WGS) entry which is preliminary data.</text>
</comment>
<organism evidence="3 4">
    <name type="scientific">Pseudonocardia parietis</name>
    <dbReference type="NCBI Taxonomy" id="570936"/>
    <lineage>
        <taxon>Bacteria</taxon>
        <taxon>Bacillati</taxon>
        <taxon>Actinomycetota</taxon>
        <taxon>Actinomycetes</taxon>
        <taxon>Pseudonocardiales</taxon>
        <taxon>Pseudonocardiaceae</taxon>
        <taxon>Pseudonocardia</taxon>
    </lineage>
</organism>